<dbReference type="PROSITE" id="PS50983">
    <property type="entry name" value="FE_B12_PBP"/>
    <property type="match status" value="1"/>
</dbReference>
<sequence length="292" mass="31628">MKRIGAFLAAAALLFWPTMVVDAEVVKSSVGTKIPAYPKRIVSINPCADALLMQLADARQIASVSHYSHDKRATSIPLAQALKFPATSGTAEEILAMRPDLVVAGSIVPQPTASALKRLGIPLVQLSIPQTVAESQQQISQLAEIVGAKQRGIAVNRRISDAFTRAKPTDDAKIPALIWRSGGLVPGDGTLPDELLRRTGFENVSSTYGLSQWDILPLEHLVARPPQLLFSNATEAKTDRRDRMLSHPVMRKLAHRIMIADYPARLMHCAGPTLIEAVATLSSARRKLKAAQ</sequence>
<keyword evidence="1" id="KW-0732">Signal</keyword>
<dbReference type="PANTHER" id="PTHR30535:SF34">
    <property type="entry name" value="MOLYBDATE-BINDING PROTEIN MOLA"/>
    <property type="match status" value="1"/>
</dbReference>
<protein>
    <submittedName>
        <fullName evidence="3">ABC transporter substrate-binding protein</fullName>
    </submittedName>
</protein>
<feature type="signal peptide" evidence="1">
    <location>
        <begin position="1"/>
        <end position="23"/>
    </location>
</feature>
<evidence type="ECO:0000313" key="4">
    <source>
        <dbReference type="Proteomes" id="UP001500713"/>
    </source>
</evidence>
<dbReference type="Proteomes" id="UP001500713">
    <property type="component" value="Unassembled WGS sequence"/>
</dbReference>
<dbReference type="PANTHER" id="PTHR30535">
    <property type="entry name" value="VITAMIN B12-BINDING PROTEIN"/>
    <property type="match status" value="1"/>
</dbReference>
<dbReference type="Gene3D" id="3.40.50.1980">
    <property type="entry name" value="Nitrogenase molybdenum iron protein domain"/>
    <property type="match status" value="2"/>
</dbReference>
<dbReference type="EMBL" id="BAAAEM010000002">
    <property type="protein sequence ID" value="GAA0468548.1"/>
    <property type="molecule type" value="Genomic_DNA"/>
</dbReference>
<keyword evidence="4" id="KW-1185">Reference proteome</keyword>
<reference evidence="3 4" key="1">
    <citation type="journal article" date="2019" name="Int. J. Syst. Evol. Microbiol.">
        <title>The Global Catalogue of Microorganisms (GCM) 10K type strain sequencing project: providing services to taxonomists for standard genome sequencing and annotation.</title>
        <authorList>
            <consortium name="The Broad Institute Genomics Platform"/>
            <consortium name="The Broad Institute Genome Sequencing Center for Infectious Disease"/>
            <person name="Wu L."/>
            <person name="Ma J."/>
        </authorList>
    </citation>
    <scope>NUCLEOTIDE SEQUENCE [LARGE SCALE GENOMIC DNA]</scope>
    <source>
        <strain evidence="3 4">JCM 14162</strain>
    </source>
</reference>
<evidence type="ECO:0000313" key="3">
    <source>
        <dbReference type="EMBL" id="GAA0468548.1"/>
    </source>
</evidence>
<accession>A0ABN1A692</accession>
<dbReference type="InterPro" id="IPR002491">
    <property type="entry name" value="ABC_transptr_periplasmic_BD"/>
</dbReference>
<dbReference type="RefSeq" id="WP_229953800.1">
    <property type="nucleotide sequence ID" value="NZ_BAAAEM010000002.1"/>
</dbReference>
<comment type="caution">
    <text evidence="3">The sequence shown here is derived from an EMBL/GenBank/DDBJ whole genome shotgun (WGS) entry which is preliminary data.</text>
</comment>
<evidence type="ECO:0000259" key="2">
    <source>
        <dbReference type="PROSITE" id="PS50983"/>
    </source>
</evidence>
<gene>
    <name evidence="3" type="ORF">GCM10009096_06840</name>
</gene>
<evidence type="ECO:0000256" key="1">
    <source>
        <dbReference type="SAM" id="SignalP"/>
    </source>
</evidence>
<feature type="chain" id="PRO_5045666495" evidence="1">
    <location>
        <begin position="24"/>
        <end position="292"/>
    </location>
</feature>
<dbReference type="Pfam" id="PF01497">
    <property type="entry name" value="Peripla_BP_2"/>
    <property type="match status" value="1"/>
</dbReference>
<feature type="domain" description="Fe/B12 periplasmic-binding" evidence="2">
    <location>
        <begin position="40"/>
        <end position="292"/>
    </location>
</feature>
<organism evidence="3 4">
    <name type="scientific">Parasphingorhabdus litoris</name>
    <dbReference type="NCBI Taxonomy" id="394733"/>
    <lineage>
        <taxon>Bacteria</taxon>
        <taxon>Pseudomonadati</taxon>
        <taxon>Pseudomonadota</taxon>
        <taxon>Alphaproteobacteria</taxon>
        <taxon>Sphingomonadales</taxon>
        <taxon>Sphingomonadaceae</taxon>
        <taxon>Parasphingorhabdus</taxon>
    </lineage>
</organism>
<name>A0ABN1A692_9SPHN</name>
<proteinExistence type="predicted"/>
<dbReference type="SUPFAM" id="SSF53807">
    <property type="entry name" value="Helical backbone' metal receptor"/>
    <property type="match status" value="1"/>
</dbReference>
<dbReference type="InterPro" id="IPR050902">
    <property type="entry name" value="ABC_Transporter_SBP"/>
</dbReference>